<dbReference type="InterPro" id="IPR026960">
    <property type="entry name" value="RVT-Znf"/>
</dbReference>
<protein>
    <recommendedName>
        <fullName evidence="2">Reverse transcriptase zinc-binding domain-containing protein</fullName>
    </recommendedName>
</protein>
<evidence type="ECO:0000259" key="2">
    <source>
        <dbReference type="Pfam" id="PF13966"/>
    </source>
</evidence>
<sequence>NVPEMQDELVREVGFVSGRWGDQVETTPVQLPMKRGRGRPKKGEGERIEDDDTHHSVILGSWCCFELSTVLSSQAVNQAMLKEAQLCQAMSDHQQLWRIKSKDKWVGEGERNSAYFHALYKTRQSKVMIHELQNEEGVLLSTQTQIQEYAVNSYTQKFLKNPVIQDDALLESIQPSLLAMDAMFLSQTPSYEEIQQVVFMMNPDSSPRPDLRKALNEVDSRSQWVVWSSNRIDFWRDRWAGTRSIQEALHLSDRELRGCSSRAEDDTLIWLPDLKGDFSTASAFEAIRNKGVRVHWHGAIWNRFTHPKLAANAWKLHSGRAVTDLAVKKKGIHLPSKCKLCGLQKEDLNHLLWQCLFAEKTWNWLAGKFKFRAGFSNSKGAMSRSQQVSPFLKQLWTYGGS</sequence>
<feature type="non-terminal residue" evidence="3">
    <location>
        <position position="401"/>
    </location>
</feature>
<evidence type="ECO:0000256" key="1">
    <source>
        <dbReference type="SAM" id="MobiDB-lite"/>
    </source>
</evidence>
<dbReference type="OrthoDB" id="689430at2759"/>
<evidence type="ECO:0000313" key="3">
    <source>
        <dbReference type="EMBL" id="KAF9597594.1"/>
    </source>
</evidence>
<feature type="region of interest" description="Disordered" evidence="1">
    <location>
        <begin position="32"/>
        <end position="51"/>
    </location>
</feature>
<organism evidence="3 4">
    <name type="scientific">Coptis chinensis</name>
    <dbReference type="NCBI Taxonomy" id="261450"/>
    <lineage>
        <taxon>Eukaryota</taxon>
        <taxon>Viridiplantae</taxon>
        <taxon>Streptophyta</taxon>
        <taxon>Embryophyta</taxon>
        <taxon>Tracheophyta</taxon>
        <taxon>Spermatophyta</taxon>
        <taxon>Magnoliopsida</taxon>
        <taxon>Ranunculales</taxon>
        <taxon>Ranunculaceae</taxon>
        <taxon>Coptidoideae</taxon>
        <taxon>Coptis</taxon>
    </lineage>
</organism>
<accession>A0A835LN69</accession>
<proteinExistence type="predicted"/>
<dbReference type="Pfam" id="PF13966">
    <property type="entry name" value="zf-RVT"/>
    <property type="match status" value="1"/>
</dbReference>
<name>A0A835LN69_9MAGN</name>
<comment type="caution">
    <text evidence="3">The sequence shown here is derived from an EMBL/GenBank/DDBJ whole genome shotgun (WGS) entry which is preliminary data.</text>
</comment>
<dbReference type="EMBL" id="JADFTS010000007">
    <property type="protein sequence ID" value="KAF9597594.1"/>
    <property type="molecule type" value="Genomic_DNA"/>
</dbReference>
<reference evidence="3 4" key="1">
    <citation type="submission" date="2020-10" db="EMBL/GenBank/DDBJ databases">
        <title>The Coptis chinensis genome and diversification of protoberbering-type alkaloids.</title>
        <authorList>
            <person name="Wang B."/>
            <person name="Shu S."/>
            <person name="Song C."/>
            <person name="Liu Y."/>
        </authorList>
    </citation>
    <scope>NUCLEOTIDE SEQUENCE [LARGE SCALE GENOMIC DNA]</scope>
    <source>
        <strain evidence="3">HL-2020</strain>
        <tissue evidence="3">Leaf</tissue>
    </source>
</reference>
<feature type="domain" description="Reverse transcriptase zinc-binding" evidence="2">
    <location>
        <begin position="278"/>
        <end position="362"/>
    </location>
</feature>
<gene>
    <name evidence="3" type="ORF">IFM89_019962</name>
</gene>
<keyword evidence="4" id="KW-1185">Reference proteome</keyword>
<dbReference type="AlphaFoldDB" id="A0A835LN69"/>
<dbReference type="Proteomes" id="UP000631114">
    <property type="component" value="Unassembled WGS sequence"/>
</dbReference>
<evidence type="ECO:0000313" key="4">
    <source>
        <dbReference type="Proteomes" id="UP000631114"/>
    </source>
</evidence>